<dbReference type="EMBL" id="CP120733">
    <property type="protein sequence ID" value="WFD12012.1"/>
    <property type="molecule type" value="Genomic_DNA"/>
</dbReference>
<organism evidence="1 2">
    <name type="scientific">Tepidibacter hydrothermalis</name>
    <dbReference type="NCBI Taxonomy" id="3036126"/>
    <lineage>
        <taxon>Bacteria</taxon>
        <taxon>Bacillati</taxon>
        <taxon>Bacillota</taxon>
        <taxon>Clostridia</taxon>
        <taxon>Peptostreptococcales</taxon>
        <taxon>Peptostreptococcaceae</taxon>
        <taxon>Tepidibacter</taxon>
    </lineage>
</organism>
<evidence type="ECO:0000313" key="1">
    <source>
        <dbReference type="EMBL" id="WFD12012.1"/>
    </source>
</evidence>
<dbReference type="Proteomes" id="UP001222800">
    <property type="component" value="Chromosome"/>
</dbReference>
<sequence length="113" mass="12807">MIEKVFDLLESKGLDVYFPGQKEGLCESEYIVVKDGGQNHLAGTNKLGYATIDLYIYTPLAKYTRLSSLSKEVKESMKEHSYLKPSGNESPSMIDDKRKAHVKKIEYVTTKKL</sequence>
<name>A0ABY8EJM2_9FIRM</name>
<evidence type="ECO:0000313" key="2">
    <source>
        <dbReference type="Proteomes" id="UP001222800"/>
    </source>
</evidence>
<gene>
    <name evidence="1" type="ORF">P4S50_08015</name>
</gene>
<proteinExistence type="predicted"/>
<protein>
    <submittedName>
        <fullName evidence="1">Uncharacterized protein</fullName>
    </submittedName>
</protein>
<reference evidence="1 2" key="1">
    <citation type="submission" date="2023-03" db="EMBL/GenBank/DDBJ databases">
        <title>Complete genome sequence of Tepidibacter sp. SWIR-1, isolated from a deep-sea hydrothermal vent.</title>
        <authorList>
            <person name="Li X."/>
        </authorList>
    </citation>
    <scope>NUCLEOTIDE SEQUENCE [LARGE SCALE GENOMIC DNA]</scope>
    <source>
        <strain evidence="1 2">SWIR-1</strain>
    </source>
</reference>
<keyword evidence="2" id="KW-1185">Reference proteome</keyword>
<accession>A0ABY8EJM2</accession>
<dbReference type="RefSeq" id="WP_277734268.1">
    <property type="nucleotide sequence ID" value="NZ_CP120733.1"/>
</dbReference>